<dbReference type="GeneID" id="37067484"/>
<dbReference type="Pfam" id="PF01494">
    <property type="entry name" value="FAD_binding_3"/>
    <property type="match status" value="1"/>
</dbReference>
<dbReference type="InterPro" id="IPR036188">
    <property type="entry name" value="FAD/NAD-bd_sf"/>
</dbReference>
<name>A0A317WQV3_9EURO</name>
<keyword evidence="3" id="KW-0274">FAD</keyword>
<organism evidence="7 8">
    <name type="scientific">Aspergillus heteromorphus CBS 117.55</name>
    <dbReference type="NCBI Taxonomy" id="1448321"/>
    <lineage>
        <taxon>Eukaryota</taxon>
        <taxon>Fungi</taxon>
        <taxon>Dikarya</taxon>
        <taxon>Ascomycota</taxon>
        <taxon>Pezizomycotina</taxon>
        <taxon>Eurotiomycetes</taxon>
        <taxon>Eurotiomycetidae</taxon>
        <taxon>Eurotiales</taxon>
        <taxon>Aspergillaceae</taxon>
        <taxon>Aspergillus</taxon>
        <taxon>Aspergillus subgen. Circumdati</taxon>
    </lineage>
</organism>
<reference evidence="7 8" key="1">
    <citation type="submission" date="2016-12" db="EMBL/GenBank/DDBJ databases">
        <title>The genomes of Aspergillus section Nigri reveals drivers in fungal speciation.</title>
        <authorList>
            <consortium name="DOE Joint Genome Institute"/>
            <person name="Vesth T.C."/>
            <person name="Nybo J."/>
            <person name="Theobald S."/>
            <person name="Brandl J."/>
            <person name="Frisvad J.C."/>
            <person name="Nielsen K.F."/>
            <person name="Lyhne E.K."/>
            <person name="Kogle M.E."/>
            <person name="Kuo A."/>
            <person name="Riley R."/>
            <person name="Clum A."/>
            <person name="Nolan M."/>
            <person name="Lipzen A."/>
            <person name="Salamov A."/>
            <person name="Henrissat B."/>
            <person name="Wiebenga A."/>
            <person name="De Vries R.P."/>
            <person name="Grigoriev I.V."/>
            <person name="Mortensen U.H."/>
            <person name="Andersen M.R."/>
            <person name="Baker S.E."/>
        </authorList>
    </citation>
    <scope>NUCLEOTIDE SEQUENCE [LARGE SCALE GENOMIC DNA]</scope>
    <source>
        <strain evidence="7 8">CBS 117.55</strain>
    </source>
</reference>
<evidence type="ECO:0000256" key="1">
    <source>
        <dbReference type="ARBA" id="ARBA00007992"/>
    </source>
</evidence>
<comment type="caution">
    <text evidence="7">The sequence shown here is derived from an EMBL/GenBank/DDBJ whole genome shotgun (WGS) entry which is preliminary data.</text>
</comment>
<sequence length="369" mass="41171">MTQLETHSLKIAIIGSGLAGCLAARILREQHTVTIYEREATRIETAAAINLGPNAVQILDGVGFDRGRACSIPVTRSLSYNKRGEKTGESVVDYKKEYGADWLFHHRADLRDELLRLATAPSEELGLKGRPAEVVYGARVVGGMLKRGPAGTSAFRFTMTREKVVEILGGVPEVLDSSKPACMTGVYALDPTERRVVIYPCRNYQILNFAIIVPDSMLKSTPTDSWSAPGDRDELVSLFTDFPDWVLAYFRAAENIKLWQLREQDPLPTYIRGRTVLVGDAAHAMTPHQGQGGSQAIEDAEGFRLLLGEHVTRHNVSSILEDFDRVRRPRASQIQRNTSEATGRYSAKEVWRFRRLNWTYPGILEGLEE</sequence>
<dbReference type="PANTHER" id="PTHR13789:SF314">
    <property type="entry name" value="FAD-BINDING DOMAIN-CONTAINING PROTEIN"/>
    <property type="match status" value="1"/>
</dbReference>
<dbReference type="InterPro" id="IPR050493">
    <property type="entry name" value="FAD-dep_Monooxygenase_BioMet"/>
</dbReference>
<comment type="similarity">
    <text evidence="1">Belongs to the paxM FAD-dependent monooxygenase family.</text>
</comment>
<evidence type="ECO:0000256" key="3">
    <source>
        <dbReference type="ARBA" id="ARBA00022827"/>
    </source>
</evidence>
<evidence type="ECO:0000256" key="4">
    <source>
        <dbReference type="ARBA" id="ARBA00023002"/>
    </source>
</evidence>
<evidence type="ECO:0000313" key="7">
    <source>
        <dbReference type="EMBL" id="PWY87497.1"/>
    </source>
</evidence>
<evidence type="ECO:0000313" key="8">
    <source>
        <dbReference type="Proteomes" id="UP000247233"/>
    </source>
</evidence>
<keyword evidence="8" id="KW-1185">Reference proteome</keyword>
<dbReference type="EMBL" id="MSFL01000006">
    <property type="protein sequence ID" value="PWY87497.1"/>
    <property type="molecule type" value="Genomic_DNA"/>
</dbReference>
<dbReference type="Proteomes" id="UP000247233">
    <property type="component" value="Unassembled WGS sequence"/>
</dbReference>
<dbReference type="GO" id="GO:0004497">
    <property type="term" value="F:monooxygenase activity"/>
    <property type="evidence" value="ECO:0007669"/>
    <property type="project" value="UniProtKB-KW"/>
</dbReference>
<dbReference type="InterPro" id="IPR002938">
    <property type="entry name" value="FAD-bd"/>
</dbReference>
<accession>A0A317WQV3</accession>
<dbReference type="GO" id="GO:0071949">
    <property type="term" value="F:FAD binding"/>
    <property type="evidence" value="ECO:0007669"/>
    <property type="project" value="InterPro"/>
</dbReference>
<gene>
    <name evidence="7" type="ORF">BO70DRAFT_378120</name>
</gene>
<keyword evidence="4" id="KW-0560">Oxidoreductase</keyword>
<dbReference type="Gene3D" id="3.50.50.60">
    <property type="entry name" value="FAD/NAD(P)-binding domain"/>
    <property type="match status" value="2"/>
</dbReference>
<evidence type="ECO:0000256" key="2">
    <source>
        <dbReference type="ARBA" id="ARBA00022630"/>
    </source>
</evidence>
<feature type="domain" description="FAD-binding" evidence="6">
    <location>
        <begin position="160"/>
        <end position="337"/>
    </location>
</feature>
<evidence type="ECO:0000259" key="6">
    <source>
        <dbReference type="Pfam" id="PF01494"/>
    </source>
</evidence>
<dbReference type="SUPFAM" id="SSF51905">
    <property type="entry name" value="FAD/NAD(P)-binding domain"/>
    <property type="match status" value="1"/>
</dbReference>
<dbReference type="SUPFAM" id="SSF54373">
    <property type="entry name" value="FAD-linked reductases, C-terminal domain"/>
    <property type="match status" value="1"/>
</dbReference>
<dbReference type="OrthoDB" id="40579at2759"/>
<dbReference type="RefSeq" id="XP_025401380.1">
    <property type="nucleotide sequence ID" value="XM_025545247.1"/>
</dbReference>
<dbReference type="AlphaFoldDB" id="A0A317WQV3"/>
<dbReference type="Gene3D" id="3.30.9.30">
    <property type="match status" value="1"/>
</dbReference>
<dbReference type="PANTHER" id="PTHR13789">
    <property type="entry name" value="MONOOXYGENASE"/>
    <property type="match status" value="1"/>
</dbReference>
<keyword evidence="5" id="KW-0503">Monooxygenase</keyword>
<protein>
    <submittedName>
        <fullName evidence="7">FAD binding domain protein</fullName>
    </submittedName>
</protein>
<keyword evidence="2" id="KW-0285">Flavoprotein</keyword>
<dbReference type="VEuPathDB" id="FungiDB:BO70DRAFT_378120"/>
<evidence type="ECO:0000256" key="5">
    <source>
        <dbReference type="ARBA" id="ARBA00023033"/>
    </source>
</evidence>
<dbReference type="STRING" id="1448321.A0A317WQV3"/>
<dbReference type="PRINTS" id="PR00420">
    <property type="entry name" value="RNGMNOXGNASE"/>
</dbReference>
<proteinExistence type="inferred from homology"/>